<feature type="domain" description="PurE" evidence="6">
    <location>
        <begin position="4"/>
        <end position="155"/>
    </location>
</feature>
<evidence type="ECO:0000313" key="7">
    <source>
        <dbReference type="EMBL" id="PCJ27725.1"/>
    </source>
</evidence>
<evidence type="ECO:0000256" key="5">
    <source>
        <dbReference type="PIRSR" id="PIRSR001338-1"/>
    </source>
</evidence>
<dbReference type="SUPFAM" id="SSF52255">
    <property type="entry name" value="N5-CAIR mutase (phosphoribosylaminoimidazole carboxylase, PurE)"/>
    <property type="match status" value="1"/>
</dbReference>
<name>A0A2A5B8C8_9GAMM</name>
<dbReference type="HAMAP" id="MF_01929">
    <property type="entry name" value="PurE_classI"/>
    <property type="match status" value="1"/>
</dbReference>
<evidence type="ECO:0000256" key="4">
    <source>
        <dbReference type="PIRNR" id="PIRNR001338"/>
    </source>
</evidence>
<keyword evidence="1 3" id="KW-0658">Purine biosynthesis</keyword>
<dbReference type="EMBL" id="NVVJ01000005">
    <property type="protein sequence ID" value="PCJ27725.1"/>
    <property type="molecule type" value="Genomic_DNA"/>
</dbReference>
<dbReference type="InterPro" id="IPR024694">
    <property type="entry name" value="PurE_prokaryotes"/>
</dbReference>
<dbReference type="PIRSF" id="PIRSF001338">
    <property type="entry name" value="AIR_carboxylase"/>
    <property type="match status" value="1"/>
</dbReference>
<keyword evidence="2 3" id="KW-0413">Isomerase</keyword>
<dbReference type="InterPro" id="IPR000031">
    <property type="entry name" value="PurE_dom"/>
</dbReference>
<evidence type="ECO:0000259" key="6">
    <source>
        <dbReference type="SMART" id="SM01001"/>
    </source>
</evidence>
<comment type="function">
    <text evidence="3 4">Catalyzes the conversion of N5-carboxyaminoimidazole ribonucleotide (N5-CAIR) to 4-carboxy-5-aminoimidazole ribonucleotide (CAIR).</text>
</comment>
<dbReference type="Proteomes" id="UP000218327">
    <property type="component" value="Unassembled WGS sequence"/>
</dbReference>
<dbReference type="InterPro" id="IPR033747">
    <property type="entry name" value="PurE_ClassI"/>
</dbReference>
<organism evidence="7 8">
    <name type="scientific">SAR86 cluster bacterium</name>
    <dbReference type="NCBI Taxonomy" id="2030880"/>
    <lineage>
        <taxon>Bacteria</taxon>
        <taxon>Pseudomonadati</taxon>
        <taxon>Pseudomonadota</taxon>
        <taxon>Gammaproteobacteria</taxon>
        <taxon>SAR86 cluster</taxon>
    </lineage>
</organism>
<protein>
    <recommendedName>
        <fullName evidence="3 4">N5-carboxyaminoimidazole ribonucleotide mutase</fullName>
        <shortName evidence="3 4">N5-CAIR mutase</shortName>
        <ecNumber evidence="3 4">5.4.99.18</ecNumber>
    </recommendedName>
    <alternativeName>
        <fullName evidence="3">5-(carboxyamino)imidazole ribonucleotide mutase</fullName>
    </alternativeName>
</protein>
<accession>A0A2A5B8C8</accession>
<reference evidence="8" key="1">
    <citation type="submission" date="2017-08" db="EMBL/GenBank/DDBJ databases">
        <title>A dynamic microbial community with high functional redundancy inhabits the cold, oxic subseafloor aquifer.</title>
        <authorList>
            <person name="Tully B.J."/>
            <person name="Wheat C.G."/>
            <person name="Glazer B.T."/>
            <person name="Huber J.A."/>
        </authorList>
    </citation>
    <scope>NUCLEOTIDE SEQUENCE [LARGE SCALE GENOMIC DNA]</scope>
</reference>
<comment type="pathway">
    <text evidence="3 4">Purine metabolism; IMP biosynthesis via de novo pathway; 5-amino-1-(5-phospho-D-ribosyl)imidazole-4-carboxylate from 5-amino-1-(5-phospho-D-ribosyl)imidazole (N5-CAIR route): step 2/2.</text>
</comment>
<gene>
    <name evidence="3 7" type="primary">purE</name>
    <name evidence="7" type="ORF">COA96_02425</name>
</gene>
<dbReference type="EC" id="5.4.99.18" evidence="3 4"/>
<dbReference type="UniPathway" id="UPA00074">
    <property type="reaction ID" value="UER00943"/>
</dbReference>
<evidence type="ECO:0000256" key="3">
    <source>
        <dbReference type="HAMAP-Rule" id="MF_01929"/>
    </source>
</evidence>
<dbReference type="PANTHER" id="PTHR23046:SF2">
    <property type="entry name" value="PHOSPHORIBOSYLAMINOIMIDAZOLE CARBOXYLASE"/>
    <property type="match status" value="1"/>
</dbReference>
<dbReference type="NCBIfam" id="TIGR01162">
    <property type="entry name" value="purE"/>
    <property type="match status" value="1"/>
</dbReference>
<feature type="binding site" evidence="3 5">
    <location>
        <position position="12"/>
    </location>
    <ligand>
        <name>substrate</name>
    </ligand>
</feature>
<dbReference type="Pfam" id="PF00731">
    <property type="entry name" value="AIRC"/>
    <property type="match status" value="1"/>
</dbReference>
<dbReference type="Gene3D" id="3.40.50.1970">
    <property type="match status" value="1"/>
</dbReference>
<dbReference type="SMART" id="SM01001">
    <property type="entry name" value="AIRC"/>
    <property type="match status" value="1"/>
</dbReference>
<proteinExistence type="inferred from homology"/>
<comment type="catalytic activity">
    <reaction evidence="3 4">
        <text>5-carboxyamino-1-(5-phospho-D-ribosyl)imidazole + H(+) = 5-amino-1-(5-phospho-D-ribosyl)imidazole-4-carboxylate</text>
        <dbReference type="Rhea" id="RHEA:13193"/>
        <dbReference type="ChEBI" id="CHEBI:15378"/>
        <dbReference type="ChEBI" id="CHEBI:58730"/>
        <dbReference type="ChEBI" id="CHEBI:77657"/>
        <dbReference type="EC" id="5.4.99.18"/>
    </reaction>
</comment>
<comment type="similarity">
    <text evidence="3">Belongs to the AIR carboxylase family. Class I subfamily.</text>
</comment>
<evidence type="ECO:0000313" key="8">
    <source>
        <dbReference type="Proteomes" id="UP000218327"/>
    </source>
</evidence>
<dbReference type="PANTHER" id="PTHR23046">
    <property type="entry name" value="PHOSPHORIBOSYLAMINOIMIDAZOLE CARBOXYLASE CATALYTIC SUBUNIT"/>
    <property type="match status" value="1"/>
</dbReference>
<dbReference type="GO" id="GO:0034023">
    <property type="term" value="F:5-(carboxyamino)imidazole ribonucleotide mutase activity"/>
    <property type="evidence" value="ECO:0007669"/>
    <property type="project" value="UniProtKB-UniRule"/>
</dbReference>
<dbReference type="AlphaFoldDB" id="A0A2A5B8C8"/>
<sequence>MSKPFVAILMGSESDLSIMQAAADVLKTLQIQYEIKITSAHRTPAITQNYITDAESRGCQVFIAGAGLAAHLAGATAAHTTKPVIGVPINSGPLNGLDALLSTVQMPGGIPVATVAIGKTGAKNAAYLAAQILSLGDADLADRVKAERAANAEKVQAQDQALQSSIQ</sequence>
<dbReference type="GO" id="GO:0006189">
    <property type="term" value="P:'de novo' IMP biosynthetic process"/>
    <property type="evidence" value="ECO:0007669"/>
    <property type="project" value="UniProtKB-UniRule"/>
</dbReference>
<feature type="binding site" evidence="3 5">
    <location>
        <position position="15"/>
    </location>
    <ligand>
        <name>substrate</name>
    </ligand>
</feature>
<feature type="binding site" evidence="3 5">
    <location>
        <position position="42"/>
    </location>
    <ligand>
        <name>substrate</name>
    </ligand>
</feature>
<comment type="caution">
    <text evidence="7">The sequence shown here is derived from an EMBL/GenBank/DDBJ whole genome shotgun (WGS) entry which is preliminary data.</text>
</comment>
<evidence type="ECO:0000256" key="1">
    <source>
        <dbReference type="ARBA" id="ARBA00022755"/>
    </source>
</evidence>
<evidence type="ECO:0000256" key="2">
    <source>
        <dbReference type="ARBA" id="ARBA00023235"/>
    </source>
</evidence>